<protein>
    <submittedName>
        <fullName evidence="2">KTSC domain-containing protein</fullName>
    </submittedName>
</protein>
<accession>A0A9X4M9C3</accession>
<reference evidence="2" key="1">
    <citation type="submission" date="2019-05" db="EMBL/GenBank/DDBJ databases">
        <title>Whole genome sequencing of Pseudanabaena catenata USMAC16.</title>
        <authorList>
            <person name="Khan Z."/>
            <person name="Omar W.M."/>
            <person name="Convey P."/>
            <person name="Merican F."/>
            <person name="Najimudin N."/>
        </authorList>
    </citation>
    <scope>NUCLEOTIDE SEQUENCE</scope>
    <source>
        <strain evidence="2">USMAC16</strain>
    </source>
</reference>
<dbReference type="Pfam" id="PF13619">
    <property type="entry name" value="KTSC"/>
    <property type="match status" value="1"/>
</dbReference>
<name>A0A9X4M9C3_9CYAN</name>
<keyword evidence="3" id="KW-1185">Reference proteome</keyword>
<dbReference type="EMBL" id="VBTY01000094">
    <property type="protein sequence ID" value="MDG3495334.1"/>
    <property type="molecule type" value="Genomic_DNA"/>
</dbReference>
<evidence type="ECO:0000259" key="1">
    <source>
        <dbReference type="Pfam" id="PF13619"/>
    </source>
</evidence>
<dbReference type="RefSeq" id="WP_040688419.1">
    <property type="nucleotide sequence ID" value="NZ_VBTY01000094.1"/>
</dbReference>
<gene>
    <name evidence="2" type="ORF">FEV09_12260</name>
</gene>
<organism evidence="2 3">
    <name type="scientific">Pseudanabaena catenata USMAC16</name>
    <dbReference type="NCBI Taxonomy" id="1855837"/>
    <lineage>
        <taxon>Bacteria</taxon>
        <taxon>Bacillati</taxon>
        <taxon>Cyanobacteriota</taxon>
        <taxon>Cyanophyceae</taxon>
        <taxon>Pseudanabaenales</taxon>
        <taxon>Pseudanabaenaceae</taxon>
        <taxon>Pseudanabaena</taxon>
    </lineage>
</organism>
<feature type="domain" description="KTSC" evidence="1">
    <location>
        <begin position="7"/>
        <end position="64"/>
    </location>
</feature>
<dbReference type="Proteomes" id="UP001152872">
    <property type="component" value="Unassembled WGS sequence"/>
</dbReference>
<evidence type="ECO:0000313" key="2">
    <source>
        <dbReference type="EMBL" id="MDG3495334.1"/>
    </source>
</evidence>
<comment type="caution">
    <text evidence="2">The sequence shown here is derived from an EMBL/GenBank/DDBJ whole genome shotgun (WGS) entry which is preliminary data.</text>
</comment>
<proteinExistence type="predicted"/>
<dbReference type="InterPro" id="IPR025309">
    <property type="entry name" value="KTSC_dom"/>
</dbReference>
<sequence>MQMIDVDSSMLSSVGYDSATQTLRTVFNSGKTYDYFKVSQEVYDELIASESKGRYMRDEIIDMYSYQQVKRKSKY</sequence>
<dbReference type="AlphaFoldDB" id="A0A9X4M9C3"/>
<evidence type="ECO:0000313" key="3">
    <source>
        <dbReference type="Proteomes" id="UP001152872"/>
    </source>
</evidence>